<dbReference type="AlphaFoldDB" id="A0A1R3HRT8"/>
<dbReference type="Proteomes" id="UP000187203">
    <property type="component" value="Unassembled WGS sequence"/>
</dbReference>
<evidence type="ECO:0000313" key="3">
    <source>
        <dbReference type="Proteomes" id="UP000187203"/>
    </source>
</evidence>
<evidence type="ECO:0000256" key="1">
    <source>
        <dbReference type="SAM" id="MobiDB-lite"/>
    </source>
</evidence>
<gene>
    <name evidence="2" type="ORF">COLO4_27259</name>
</gene>
<accession>A0A1R3HRT8</accession>
<organism evidence="2 3">
    <name type="scientific">Corchorus olitorius</name>
    <dbReference type="NCBI Taxonomy" id="93759"/>
    <lineage>
        <taxon>Eukaryota</taxon>
        <taxon>Viridiplantae</taxon>
        <taxon>Streptophyta</taxon>
        <taxon>Embryophyta</taxon>
        <taxon>Tracheophyta</taxon>
        <taxon>Spermatophyta</taxon>
        <taxon>Magnoliopsida</taxon>
        <taxon>eudicotyledons</taxon>
        <taxon>Gunneridae</taxon>
        <taxon>Pentapetalae</taxon>
        <taxon>rosids</taxon>
        <taxon>malvids</taxon>
        <taxon>Malvales</taxon>
        <taxon>Malvaceae</taxon>
        <taxon>Grewioideae</taxon>
        <taxon>Apeibeae</taxon>
        <taxon>Corchorus</taxon>
    </lineage>
</organism>
<sequence>MNMASIEALAMSGVDYNEWGLDIEKWEADDDSEWPPPHLQLEEEEDHQEPQRVSKHGFHRWEDFENYGDNASINGGIVEFRHRTESQGRLPIERIIYRLRAIKLMVRCIVRLLMITIILERKKFLKRT</sequence>
<name>A0A1R3HRT8_9ROSI</name>
<dbReference type="OrthoDB" id="978199at2759"/>
<comment type="caution">
    <text evidence="2">The sequence shown here is derived from an EMBL/GenBank/DDBJ whole genome shotgun (WGS) entry which is preliminary data.</text>
</comment>
<proteinExistence type="predicted"/>
<evidence type="ECO:0000313" key="2">
    <source>
        <dbReference type="EMBL" id="OMO73097.1"/>
    </source>
</evidence>
<reference evidence="3" key="1">
    <citation type="submission" date="2013-09" db="EMBL/GenBank/DDBJ databases">
        <title>Corchorus olitorius genome sequencing.</title>
        <authorList>
            <person name="Alam M."/>
            <person name="Haque M.S."/>
            <person name="Islam M.S."/>
            <person name="Emdad E.M."/>
            <person name="Islam M.M."/>
            <person name="Ahmed B."/>
            <person name="Halim A."/>
            <person name="Hossen Q.M.M."/>
            <person name="Hossain M.Z."/>
            <person name="Ahmed R."/>
            <person name="Khan M.M."/>
            <person name="Islam R."/>
            <person name="Rashid M.M."/>
            <person name="Khan S.A."/>
            <person name="Rahman M.S."/>
            <person name="Alam M."/>
            <person name="Yahiya A.S."/>
            <person name="Khan M.S."/>
            <person name="Azam M.S."/>
            <person name="Haque T."/>
            <person name="Lashkar M.Z.H."/>
            <person name="Akhand A.I."/>
            <person name="Morshed G."/>
            <person name="Roy S."/>
            <person name="Uddin K.S."/>
            <person name="Rabeya T."/>
            <person name="Hossain A.S."/>
            <person name="Chowdhury A."/>
            <person name="Snigdha A.R."/>
            <person name="Mortoza M.S."/>
            <person name="Matin S.A."/>
            <person name="Hoque S.M.E."/>
            <person name="Islam M.K."/>
            <person name="Roy D.K."/>
            <person name="Haider R."/>
            <person name="Moosa M.M."/>
            <person name="Elias S.M."/>
            <person name="Hasan A.M."/>
            <person name="Jahan S."/>
            <person name="Shafiuddin M."/>
            <person name="Mahmood N."/>
            <person name="Shommy N.S."/>
        </authorList>
    </citation>
    <scope>NUCLEOTIDE SEQUENCE [LARGE SCALE GENOMIC DNA]</scope>
    <source>
        <strain evidence="3">cv. O-4</strain>
    </source>
</reference>
<protein>
    <submittedName>
        <fullName evidence="2">Uncharacterized protein</fullName>
    </submittedName>
</protein>
<dbReference type="EMBL" id="AWUE01019523">
    <property type="protein sequence ID" value="OMO73097.1"/>
    <property type="molecule type" value="Genomic_DNA"/>
</dbReference>
<feature type="region of interest" description="Disordered" evidence="1">
    <location>
        <begin position="28"/>
        <end position="54"/>
    </location>
</feature>
<keyword evidence="3" id="KW-1185">Reference proteome</keyword>